<keyword evidence="2" id="KW-1185">Reference proteome</keyword>
<organism evidence="1 2">
    <name type="scientific">Pisum sativum</name>
    <name type="common">Garden pea</name>
    <name type="synonym">Lathyrus oleraceus</name>
    <dbReference type="NCBI Taxonomy" id="3888"/>
    <lineage>
        <taxon>Eukaryota</taxon>
        <taxon>Viridiplantae</taxon>
        <taxon>Streptophyta</taxon>
        <taxon>Embryophyta</taxon>
        <taxon>Tracheophyta</taxon>
        <taxon>Spermatophyta</taxon>
        <taxon>Magnoliopsida</taxon>
        <taxon>eudicotyledons</taxon>
        <taxon>Gunneridae</taxon>
        <taxon>Pentapetalae</taxon>
        <taxon>rosids</taxon>
        <taxon>fabids</taxon>
        <taxon>Fabales</taxon>
        <taxon>Fabaceae</taxon>
        <taxon>Papilionoideae</taxon>
        <taxon>50 kb inversion clade</taxon>
        <taxon>NPAAA clade</taxon>
        <taxon>Hologalegina</taxon>
        <taxon>IRL clade</taxon>
        <taxon>Fabeae</taxon>
        <taxon>Lathyrus</taxon>
    </lineage>
</organism>
<comment type="caution">
    <text evidence="1">The sequence shown here is derived from an EMBL/GenBank/DDBJ whole genome shotgun (WGS) entry which is preliminary data.</text>
</comment>
<accession>A0A9D4XV38</accession>
<evidence type="ECO:0000313" key="1">
    <source>
        <dbReference type="EMBL" id="KAI5425266.1"/>
    </source>
</evidence>
<name>A0A9D4XV38_PEA</name>
<dbReference type="Proteomes" id="UP001058974">
    <property type="component" value="Chromosome 3"/>
</dbReference>
<protein>
    <submittedName>
        <fullName evidence="1">Uncharacterized protein</fullName>
    </submittedName>
</protein>
<sequence length="319" mass="36176">MLGLREPLWGDHQIEIGRFIAAQYQPPPQPYRAPNQSNEDDCILDYLSFMDQDDLESLEASIIPEGIFKEASRISGVVDLNLREDGPSVGDELGSSAGIKEKVIISGLDGEFEVVRLDDNPTRSVKIGVDLPAEVKEGLVKCLRANTYLFSISSKEMPNIDLSVSCHQLNIHPGSRLFTPVYKGDHEPDRTPKLLRRFQATGHLPRKEIRDYDVFDPNVMNTLIIKPYITLVQFEFKPMIFQMLQAIGQYSETANEDPHLQLTQFLEVARNFKILGITDDAFKLRLFPYSLRDKVKSWMNSLELNSIAIWNALAGIFYS</sequence>
<dbReference type="PANTHER" id="PTHR33223">
    <property type="entry name" value="CCHC-TYPE DOMAIN-CONTAINING PROTEIN"/>
    <property type="match status" value="1"/>
</dbReference>
<dbReference type="AlphaFoldDB" id="A0A9D4XV38"/>
<evidence type="ECO:0000313" key="2">
    <source>
        <dbReference type="Proteomes" id="UP001058974"/>
    </source>
</evidence>
<dbReference type="PANTHER" id="PTHR33223:SF6">
    <property type="entry name" value="CCHC-TYPE DOMAIN-CONTAINING PROTEIN"/>
    <property type="match status" value="1"/>
</dbReference>
<dbReference type="Gramene" id="Psat03G0117000-T1">
    <property type="protein sequence ID" value="KAI5425266.1"/>
    <property type="gene ID" value="KIW84_031170"/>
</dbReference>
<gene>
    <name evidence="1" type="ORF">KIW84_031170</name>
</gene>
<proteinExistence type="predicted"/>
<dbReference type="EMBL" id="JAMSHJ010000003">
    <property type="protein sequence ID" value="KAI5425266.1"/>
    <property type="molecule type" value="Genomic_DNA"/>
</dbReference>
<reference evidence="1 2" key="1">
    <citation type="journal article" date="2022" name="Nat. Genet.">
        <title>Improved pea reference genome and pan-genome highlight genomic features and evolutionary characteristics.</title>
        <authorList>
            <person name="Yang T."/>
            <person name="Liu R."/>
            <person name="Luo Y."/>
            <person name="Hu S."/>
            <person name="Wang D."/>
            <person name="Wang C."/>
            <person name="Pandey M.K."/>
            <person name="Ge S."/>
            <person name="Xu Q."/>
            <person name="Li N."/>
            <person name="Li G."/>
            <person name="Huang Y."/>
            <person name="Saxena R.K."/>
            <person name="Ji Y."/>
            <person name="Li M."/>
            <person name="Yan X."/>
            <person name="He Y."/>
            <person name="Liu Y."/>
            <person name="Wang X."/>
            <person name="Xiang C."/>
            <person name="Varshney R.K."/>
            <person name="Ding H."/>
            <person name="Gao S."/>
            <person name="Zong X."/>
        </authorList>
    </citation>
    <scope>NUCLEOTIDE SEQUENCE [LARGE SCALE GENOMIC DNA]</scope>
    <source>
        <strain evidence="1 2">cv. Zhongwan 6</strain>
    </source>
</reference>